<proteinExistence type="predicted"/>
<accession>A0A846MY60</accession>
<dbReference type="AlphaFoldDB" id="A0A846MY60"/>
<organism evidence="1 2">
    <name type="scientific">Rhizomicrobium palustre</name>
    <dbReference type="NCBI Taxonomy" id="189966"/>
    <lineage>
        <taxon>Bacteria</taxon>
        <taxon>Pseudomonadati</taxon>
        <taxon>Pseudomonadota</taxon>
        <taxon>Alphaproteobacteria</taxon>
        <taxon>Micropepsales</taxon>
        <taxon>Micropepsaceae</taxon>
        <taxon>Rhizomicrobium</taxon>
    </lineage>
</organism>
<comment type="caution">
    <text evidence="1">The sequence shown here is derived from an EMBL/GenBank/DDBJ whole genome shotgun (WGS) entry which is preliminary data.</text>
</comment>
<name>A0A846MY60_9PROT</name>
<reference evidence="1 2" key="1">
    <citation type="submission" date="2020-03" db="EMBL/GenBank/DDBJ databases">
        <title>Genomic Encyclopedia of Type Strains, Phase IV (KMG-IV): sequencing the most valuable type-strain genomes for metagenomic binning, comparative biology and taxonomic classification.</title>
        <authorList>
            <person name="Goeker M."/>
        </authorList>
    </citation>
    <scope>NUCLEOTIDE SEQUENCE [LARGE SCALE GENOMIC DNA]</scope>
    <source>
        <strain evidence="1 2">DSM 19867</strain>
    </source>
</reference>
<gene>
    <name evidence="1" type="ORF">FHS83_001379</name>
</gene>
<evidence type="ECO:0000313" key="2">
    <source>
        <dbReference type="Proteomes" id="UP000570514"/>
    </source>
</evidence>
<keyword evidence="2" id="KW-1185">Reference proteome</keyword>
<sequence length="140" mass="15835">MNPETEKLERIIVMAERLYEALEGDIAALKAGRPQEMRSLDPEIEKLTMLYSREVTNMDPQRTKAAPSEIKKRLIAATSKFRDTLKMHQRLLVRVKNASEGLIKAVANEVDRQHAPQVTYAPASANYKKNPVAMIYNGVI</sequence>
<evidence type="ECO:0000313" key="1">
    <source>
        <dbReference type="EMBL" id="NIK88061.1"/>
    </source>
</evidence>
<dbReference type="RefSeq" id="WP_167082184.1">
    <property type="nucleotide sequence ID" value="NZ_BAAADC010000001.1"/>
</dbReference>
<evidence type="ECO:0008006" key="3">
    <source>
        <dbReference type="Google" id="ProtNLM"/>
    </source>
</evidence>
<protein>
    <recommendedName>
        <fullName evidence="3">Flagellar protein FlgN</fullName>
    </recommendedName>
</protein>
<dbReference type="EMBL" id="JAASRM010000001">
    <property type="protein sequence ID" value="NIK88061.1"/>
    <property type="molecule type" value="Genomic_DNA"/>
</dbReference>
<dbReference type="Proteomes" id="UP000570514">
    <property type="component" value="Unassembled WGS sequence"/>
</dbReference>